<proteinExistence type="predicted"/>
<dbReference type="RefSeq" id="XP_067819587.1">
    <property type="nucleotide sequence ID" value="XM_067958940.1"/>
</dbReference>
<accession>A0A976FNM7</accession>
<keyword evidence="2" id="KW-1185">Reference proteome</keyword>
<dbReference type="Proteomes" id="UP000294530">
    <property type="component" value="Unassembled WGS sequence"/>
</dbReference>
<dbReference type="EMBL" id="SHOA02000019">
    <property type="protein sequence ID" value="TDH70088.1"/>
    <property type="molecule type" value="Genomic_DNA"/>
</dbReference>
<dbReference type="GeneID" id="94344611"/>
<protein>
    <submittedName>
        <fullName evidence="1">Uncharacterized protein</fullName>
    </submittedName>
</protein>
<dbReference type="KEGG" id="blac:94344611"/>
<reference evidence="1 2" key="1">
    <citation type="journal article" date="2021" name="Genome Biol.">
        <title>AFLAP: assembly-free linkage analysis pipeline using k-mers from genome sequencing data.</title>
        <authorList>
            <person name="Fletcher K."/>
            <person name="Zhang L."/>
            <person name="Gil J."/>
            <person name="Han R."/>
            <person name="Cavanaugh K."/>
            <person name="Michelmore R."/>
        </authorList>
    </citation>
    <scope>NUCLEOTIDE SEQUENCE [LARGE SCALE GENOMIC DNA]</scope>
    <source>
        <strain evidence="1 2">SF5</strain>
    </source>
</reference>
<evidence type="ECO:0000313" key="1">
    <source>
        <dbReference type="EMBL" id="TDH70088.1"/>
    </source>
</evidence>
<evidence type="ECO:0000313" key="2">
    <source>
        <dbReference type="Proteomes" id="UP000294530"/>
    </source>
</evidence>
<organism evidence="1 2">
    <name type="scientific">Bremia lactucae</name>
    <name type="common">Lettuce downy mildew</name>
    <dbReference type="NCBI Taxonomy" id="4779"/>
    <lineage>
        <taxon>Eukaryota</taxon>
        <taxon>Sar</taxon>
        <taxon>Stramenopiles</taxon>
        <taxon>Oomycota</taxon>
        <taxon>Peronosporomycetes</taxon>
        <taxon>Peronosporales</taxon>
        <taxon>Peronosporaceae</taxon>
        <taxon>Bremia</taxon>
    </lineage>
</organism>
<gene>
    <name evidence="1" type="ORF">CCR75_000834</name>
</gene>
<sequence>MSLISMFSLRISPHLVAKVGKVIKTSFQLIVESATSSALSSLVCRNPRSVVLEIYIDHVVHDTISHNRVVNFNTIDCIEQRRRVEKNKLSNDEMKKIGRKVATRVIVDKSLNTGVQNSLVPLRTKPWSIVGMIVGAAFSEKNLLQLLTLS</sequence>
<comment type="caution">
    <text evidence="1">The sequence shown here is derived from an EMBL/GenBank/DDBJ whole genome shotgun (WGS) entry which is preliminary data.</text>
</comment>
<dbReference type="AlphaFoldDB" id="A0A976FNM7"/>
<name>A0A976FNM7_BRELC</name>